<organism evidence="3 4">
    <name type="scientific">Scytalidium lignicola</name>
    <name type="common">Hyphomycete</name>
    <dbReference type="NCBI Taxonomy" id="5539"/>
    <lineage>
        <taxon>Eukaryota</taxon>
        <taxon>Fungi</taxon>
        <taxon>Dikarya</taxon>
        <taxon>Ascomycota</taxon>
        <taxon>Pezizomycotina</taxon>
        <taxon>Leotiomycetes</taxon>
        <taxon>Leotiomycetes incertae sedis</taxon>
        <taxon>Scytalidium</taxon>
    </lineage>
</organism>
<evidence type="ECO:0000313" key="3">
    <source>
        <dbReference type="EMBL" id="RFU27328.1"/>
    </source>
</evidence>
<feature type="domain" description="Carboxylesterase type B" evidence="2">
    <location>
        <begin position="35"/>
        <end position="158"/>
    </location>
</feature>
<dbReference type="PROSITE" id="PS00941">
    <property type="entry name" value="CARBOXYLESTERASE_B_2"/>
    <property type="match status" value="1"/>
</dbReference>
<dbReference type="SUPFAM" id="SSF53474">
    <property type="entry name" value="alpha/beta-Hydrolases"/>
    <property type="match status" value="1"/>
</dbReference>
<feature type="non-terminal residue" evidence="3">
    <location>
        <position position="469"/>
    </location>
</feature>
<dbReference type="AlphaFoldDB" id="A0A3E2H1N9"/>
<dbReference type="InterPro" id="IPR050309">
    <property type="entry name" value="Type-B_Carboxylest/Lipase"/>
</dbReference>
<dbReference type="InterPro" id="IPR029058">
    <property type="entry name" value="AB_hydrolase_fold"/>
</dbReference>
<dbReference type="OrthoDB" id="408631at2759"/>
<feature type="non-terminal residue" evidence="3">
    <location>
        <position position="1"/>
    </location>
</feature>
<keyword evidence="4" id="KW-1185">Reference proteome</keyword>
<proteinExistence type="predicted"/>
<gene>
    <name evidence="3" type="ORF">B7463_g8994</name>
</gene>
<evidence type="ECO:0000259" key="2">
    <source>
        <dbReference type="Pfam" id="PF00135"/>
    </source>
</evidence>
<dbReference type="Pfam" id="PF00135">
    <property type="entry name" value="COesterase"/>
    <property type="match status" value="1"/>
</dbReference>
<dbReference type="Proteomes" id="UP000258309">
    <property type="component" value="Unassembled WGS sequence"/>
</dbReference>
<dbReference type="OMA" id="MVAYITT"/>
<dbReference type="PANTHER" id="PTHR11559">
    <property type="entry name" value="CARBOXYLESTERASE"/>
    <property type="match status" value="1"/>
</dbReference>
<reference evidence="3 4" key="1">
    <citation type="submission" date="2018-05" db="EMBL/GenBank/DDBJ databases">
        <title>Draft genome sequence of Scytalidium lignicola DSM 105466, a ubiquitous saprotrophic fungus.</title>
        <authorList>
            <person name="Buettner E."/>
            <person name="Gebauer A.M."/>
            <person name="Hofrichter M."/>
            <person name="Liers C."/>
            <person name="Kellner H."/>
        </authorList>
    </citation>
    <scope>NUCLEOTIDE SEQUENCE [LARGE SCALE GENOMIC DNA]</scope>
    <source>
        <strain evidence="3 4">DSM 105466</strain>
    </source>
</reference>
<evidence type="ECO:0000256" key="1">
    <source>
        <dbReference type="SAM" id="SignalP"/>
    </source>
</evidence>
<name>A0A3E2H1N9_SCYLI</name>
<dbReference type="InterPro" id="IPR002018">
    <property type="entry name" value="CarbesteraseB"/>
</dbReference>
<dbReference type="Gene3D" id="3.40.50.1820">
    <property type="entry name" value="alpha/beta hydrolase"/>
    <property type="match status" value="2"/>
</dbReference>
<dbReference type="InterPro" id="IPR019819">
    <property type="entry name" value="Carboxylesterase_B_CS"/>
</dbReference>
<dbReference type="STRING" id="5539.A0A3E2H1N9"/>
<feature type="signal peptide" evidence="1">
    <location>
        <begin position="1"/>
        <end position="16"/>
    </location>
</feature>
<dbReference type="EMBL" id="NCSJ02000211">
    <property type="protein sequence ID" value="RFU27328.1"/>
    <property type="molecule type" value="Genomic_DNA"/>
</dbReference>
<feature type="chain" id="PRO_5017552043" description="Carboxylesterase type B domain-containing protein" evidence="1">
    <location>
        <begin position="17"/>
        <end position="469"/>
    </location>
</feature>
<protein>
    <recommendedName>
        <fullName evidence="2">Carboxylesterase type B domain-containing protein</fullName>
    </recommendedName>
</protein>
<comment type="caution">
    <text evidence="3">The sequence shown here is derived from an EMBL/GenBank/DDBJ whole genome shotgun (WGS) entry which is preliminary data.</text>
</comment>
<sequence>MAWISFLVGLISVSLAVVSGYCQSDLAVDLGYAHYQGFHNNTSSLNIWQGIRYAAPPTGKLRFQAPQPPLQESGIQKATQVPPQCPQGNLTDFEDCLFLSVFAPPNAKNLPVFLWIHGGGFFGGSIAQYDPQFLMSFGHGSFISVVIQYRLGAYGWLAGPEIKKRESAGGGSVLLHSIAGRGSFGTSLFRQVWAASPYTPLQFDYDDEFPTNGYVKFLKLTDCYHVSDPFGCLVGLDQDTFTNASSTLQSNNIGVDYSYSAVTDHEYIQTLPSEQLTQGPVNGASILSGNNGNEGPLFVNSSITTAAEFDQYISELFSSMDNNTLAKLKRYYPESLDVGYGTGVYPALHGQDIGLHFIDQPGSPSYLTPTAMVNAFIPMMVAYITTGNPSTPEVPFPRFSSENPSMVNFNSTGKTTLTANVPIYPAGSEIGVMQKNAMNNITITDAYEFASGRGQHCDFLRSYGRYIPE</sequence>
<accession>A0A3E2H1N9</accession>
<keyword evidence="1" id="KW-0732">Signal</keyword>
<evidence type="ECO:0000313" key="4">
    <source>
        <dbReference type="Proteomes" id="UP000258309"/>
    </source>
</evidence>